<dbReference type="EMBL" id="CBTY010000008">
    <property type="protein sequence ID" value="CDI05648.1"/>
    <property type="molecule type" value="Genomic_DNA"/>
</dbReference>
<accession>V6ATA0</accession>
<proteinExistence type="predicted"/>
<gene>
    <name evidence="2" type="ORF">NITUZ_30340</name>
</gene>
<reference evidence="2 3" key="1">
    <citation type="journal article" date="2013" name="PLoS ONE">
        <title>Enrichment and Genome Sequence of the Group I.1a Ammonia-Oxidizing Archaeon ?Ca. Nitrosotenuis uzonensis? Representing a Clade Globally.</title>
        <authorList>
            <person name="Lebedeva E.V."/>
            <person name="Hatzenpichler R."/>
            <person name="Pelletier E."/>
            <person name="Schuster N."/>
            <person name="Hauzmayer S."/>
            <person name="Bulaev A."/>
            <person name="Grigor'eva N.V."/>
            <person name="Galushko A."/>
            <person name="Schmid M."/>
            <person name="Palatinszky M."/>
            <person name="Le Paslier D."/>
            <person name="Daims H."/>
            <person name="Wagner M."/>
        </authorList>
    </citation>
    <scope>NUCLEOTIDE SEQUENCE [LARGE SCALE GENOMIC DNA]</scope>
    <source>
        <strain evidence="2 3">N4</strain>
    </source>
</reference>
<dbReference type="AlphaFoldDB" id="V6ATA0"/>
<feature type="transmembrane region" description="Helical" evidence="1">
    <location>
        <begin position="55"/>
        <end position="75"/>
    </location>
</feature>
<organism evidence="2 3">
    <name type="scientific">Candidatus Nitrosotenuis uzonensis</name>
    <dbReference type="NCBI Taxonomy" id="1407055"/>
    <lineage>
        <taxon>Archaea</taxon>
        <taxon>Nitrososphaerota</taxon>
        <taxon>Candidatus Nitrosotenuis</taxon>
    </lineage>
</organism>
<dbReference type="Proteomes" id="UP000018159">
    <property type="component" value="Unassembled WGS sequence"/>
</dbReference>
<feature type="transmembrane region" description="Helical" evidence="1">
    <location>
        <begin position="87"/>
        <end position="113"/>
    </location>
</feature>
<evidence type="ECO:0000313" key="2">
    <source>
        <dbReference type="EMBL" id="CDI05648.1"/>
    </source>
</evidence>
<keyword evidence="1" id="KW-1133">Transmembrane helix</keyword>
<keyword evidence="1" id="KW-0812">Transmembrane</keyword>
<keyword evidence="1" id="KW-0472">Membrane</keyword>
<name>V6ATA0_9ARCH</name>
<feature type="transmembrane region" description="Helical" evidence="1">
    <location>
        <begin position="21"/>
        <end position="43"/>
    </location>
</feature>
<protein>
    <submittedName>
        <fullName evidence="2">Uncharacterized protein</fullName>
    </submittedName>
</protein>
<keyword evidence="3" id="KW-1185">Reference proteome</keyword>
<sequence length="114" mass="13275">MMKKSIRYLGIEEYLSSFRKKWPHIILAGMLDALTTIIALQILSMSELNPIVNHLFPDHIVLIPFILIELTFLRYSIAVKLFQNSRYLVYAVSFTLYFLPIWNAANMLLVAWLA</sequence>
<comment type="caution">
    <text evidence="2">The sequence shown here is derived from an EMBL/GenBank/DDBJ whole genome shotgun (WGS) entry which is preliminary data.</text>
</comment>
<evidence type="ECO:0000256" key="1">
    <source>
        <dbReference type="SAM" id="Phobius"/>
    </source>
</evidence>
<evidence type="ECO:0000313" key="3">
    <source>
        <dbReference type="Proteomes" id="UP000018159"/>
    </source>
</evidence>